<protein>
    <submittedName>
        <fullName evidence="3">Reverse transcriptase domain-containing protein</fullName>
    </submittedName>
</protein>
<accession>A0A3P8IB84</accession>
<reference evidence="1 2" key="1">
    <citation type="submission" date="2018-11" db="EMBL/GenBank/DDBJ databases">
        <authorList>
            <consortium name="Pathogen Informatics"/>
        </authorList>
    </citation>
    <scope>NUCLEOTIDE SEQUENCE [LARGE SCALE GENOMIC DNA]</scope>
</reference>
<keyword evidence="2" id="KW-1185">Reference proteome</keyword>
<gene>
    <name evidence="1" type="ORF">HPBE_LOCUS25964</name>
</gene>
<dbReference type="Proteomes" id="UP000050761">
    <property type="component" value="Unassembled WGS sequence"/>
</dbReference>
<organism evidence="2 3">
    <name type="scientific">Heligmosomoides polygyrus</name>
    <name type="common">Parasitic roundworm</name>
    <dbReference type="NCBI Taxonomy" id="6339"/>
    <lineage>
        <taxon>Eukaryota</taxon>
        <taxon>Metazoa</taxon>
        <taxon>Ecdysozoa</taxon>
        <taxon>Nematoda</taxon>
        <taxon>Chromadorea</taxon>
        <taxon>Rhabditida</taxon>
        <taxon>Rhabditina</taxon>
        <taxon>Rhabditomorpha</taxon>
        <taxon>Strongyloidea</taxon>
        <taxon>Heligmosomidae</taxon>
        <taxon>Heligmosomoides</taxon>
    </lineage>
</organism>
<evidence type="ECO:0000313" key="1">
    <source>
        <dbReference type="EMBL" id="VDP54939.1"/>
    </source>
</evidence>
<dbReference type="WBParaSite" id="HPBE_0002596501-mRNA-1">
    <property type="protein sequence ID" value="HPBE_0002596501-mRNA-1"/>
    <property type="gene ID" value="HPBE_0002596501"/>
</dbReference>
<evidence type="ECO:0000313" key="2">
    <source>
        <dbReference type="Proteomes" id="UP000050761"/>
    </source>
</evidence>
<dbReference type="AlphaFoldDB" id="A0A183GTE5"/>
<accession>A0A183GTE5</accession>
<proteinExistence type="predicted"/>
<evidence type="ECO:0000313" key="3">
    <source>
        <dbReference type="WBParaSite" id="HPBE_0002596501-mRNA-1"/>
    </source>
</evidence>
<dbReference type="EMBL" id="UZAH01038922">
    <property type="protein sequence ID" value="VDP54939.1"/>
    <property type="molecule type" value="Genomic_DNA"/>
</dbReference>
<sequence length="230" mass="25589">MHIADSPSFRCFIVSRPLPVCFAVVPPARYTAQFIKTLEIQPANLTEGTGEKSELGNPKLCDWKRFHAIVDDIISKKELIEEAKTTGLNIVDYRSNTEADAHSNRNASPNSAPECLCCKQTTHRSMKCTSVPMAQRAAFLTETNCAKIVDDQIMASTHVASKNADYVDRNATPRYTTPKSKVTQLQQLYSLGNPDTLHTGRETPRLTTFGSSDMKEKTCTCKDRLRETEG</sequence>
<reference evidence="3" key="2">
    <citation type="submission" date="2019-09" db="UniProtKB">
        <authorList>
            <consortium name="WormBaseParasite"/>
        </authorList>
    </citation>
    <scope>IDENTIFICATION</scope>
</reference>
<name>A0A183GTE5_HELPZ</name>